<evidence type="ECO:0000313" key="10">
    <source>
        <dbReference type="Proteomes" id="UP000185669"/>
    </source>
</evidence>
<dbReference type="Proteomes" id="UP000185669">
    <property type="component" value="Unassembled WGS sequence"/>
</dbReference>
<organism evidence="9 10">
    <name type="scientific">Halanaerobium kushneri</name>
    <dbReference type="NCBI Taxonomy" id="56779"/>
    <lineage>
        <taxon>Bacteria</taxon>
        <taxon>Bacillati</taxon>
        <taxon>Bacillota</taxon>
        <taxon>Clostridia</taxon>
        <taxon>Halanaerobiales</taxon>
        <taxon>Halanaerobiaceae</taxon>
        <taxon>Halanaerobium</taxon>
    </lineage>
</organism>
<keyword evidence="4" id="KW-0697">Rotamase</keyword>
<dbReference type="Pfam" id="PF13432">
    <property type="entry name" value="TPR_16"/>
    <property type="match status" value="1"/>
</dbReference>
<feature type="region of interest" description="Disordered" evidence="7">
    <location>
        <begin position="384"/>
        <end position="432"/>
    </location>
</feature>
<keyword evidence="6" id="KW-0802">TPR repeat</keyword>
<dbReference type="GO" id="GO:0003755">
    <property type="term" value="F:peptidyl-prolyl cis-trans isomerase activity"/>
    <property type="evidence" value="ECO:0007669"/>
    <property type="project" value="UniProtKB-KW"/>
</dbReference>
<dbReference type="PROSITE" id="PS50005">
    <property type="entry name" value="TPR"/>
    <property type="match status" value="1"/>
</dbReference>
<gene>
    <name evidence="9" type="ORF">SAMN05421834_107142</name>
</gene>
<dbReference type="InterPro" id="IPR019734">
    <property type="entry name" value="TPR_rpt"/>
</dbReference>
<feature type="region of interest" description="Disordered" evidence="7">
    <location>
        <begin position="186"/>
        <end position="230"/>
    </location>
</feature>
<sequence length="432" mass="48693">MFDTLRDNSRIIVYIVVIAFVISGGFMGYGAYLNNQSGGRQAPNQTASSVIAEVNGMEISQQEYFSLLQQQAPQSNLSSTQIIPFRYNVLDALIERKLLMAQAEVLDVKVDVSEAEIDENYNKILEQNDMTDQELADALSKQGYTIGDLREDIKTSIQDSKTITQTIDQGIGEIEVSEKEIEELYQQRYPQPKNSEDTSNSEAASGKESDSETKAAKDERPALSEVKDKLKQEIRTQKRNEALNSWLAELKANADITINDPVLSAYHALENENYNLAVEEFSAFVEKEDTDPIFYSYLAQAYEGQKNLEKAKEVYNNAVEAFPDNNDLRFNYAQFLADQENKEEAIAQLDKIAAGAEDDFMTYYQLFMMYSRLGAEEKAQSAMKEVQRISESMQSQSAAETDQPSSEDIQKEADQLKKDIKVETPVETENAN</sequence>
<dbReference type="EC" id="5.2.1.8" evidence="2"/>
<dbReference type="InterPro" id="IPR011990">
    <property type="entry name" value="TPR-like_helical_dom_sf"/>
</dbReference>
<keyword evidence="3" id="KW-0732">Signal</keyword>
<dbReference type="InterPro" id="IPR050245">
    <property type="entry name" value="PrsA_foldase"/>
</dbReference>
<evidence type="ECO:0000256" key="1">
    <source>
        <dbReference type="ARBA" id="ARBA00000971"/>
    </source>
</evidence>
<keyword evidence="8" id="KW-1133">Transmembrane helix</keyword>
<keyword evidence="8" id="KW-0472">Membrane</keyword>
<evidence type="ECO:0000256" key="8">
    <source>
        <dbReference type="SAM" id="Phobius"/>
    </source>
</evidence>
<evidence type="ECO:0000256" key="7">
    <source>
        <dbReference type="SAM" id="MobiDB-lite"/>
    </source>
</evidence>
<dbReference type="SUPFAM" id="SSF109998">
    <property type="entry name" value="Triger factor/SurA peptide-binding domain-like"/>
    <property type="match status" value="1"/>
</dbReference>
<feature type="compositionally biased region" description="Basic and acidic residues" evidence="7">
    <location>
        <begin position="408"/>
        <end position="424"/>
    </location>
</feature>
<dbReference type="Pfam" id="PF13624">
    <property type="entry name" value="SurA_N_3"/>
    <property type="match status" value="1"/>
</dbReference>
<feature type="compositionally biased region" description="Polar residues" evidence="7">
    <location>
        <begin position="188"/>
        <end position="203"/>
    </location>
</feature>
<comment type="catalytic activity">
    <reaction evidence="1">
        <text>[protein]-peptidylproline (omega=180) = [protein]-peptidylproline (omega=0)</text>
        <dbReference type="Rhea" id="RHEA:16237"/>
        <dbReference type="Rhea" id="RHEA-COMP:10747"/>
        <dbReference type="Rhea" id="RHEA-COMP:10748"/>
        <dbReference type="ChEBI" id="CHEBI:83833"/>
        <dbReference type="ChEBI" id="CHEBI:83834"/>
        <dbReference type="EC" id="5.2.1.8"/>
    </reaction>
</comment>
<name>A0A1N6V8K4_9FIRM</name>
<evidence type="ECO:0000256" key="3">
    <source>
        <dbReference type="ARBA" id="ARBA00022729"/>
    </source>
</evidence>
<evidence type="ECO:0000313" key="9">
    <source>
        <dbReference type="EMBL" id="SIQ74211.1"/>
    </source>
</evidence>
<dbReference type="Gene3D" id="1.25.40.10">
    <property type="entry name" value="Tetratricopeptide repeat domain"/>
    <property type="match status" value="1"/>
</dbReference>
<dbReference type="PANTHER" id="PTHR47245">
    <property type="entry name" value="PEPTIDYLPROLYL ISOMERASE"/>
    <property type="match status" value="1"/>
</dbReference>
<dbReference type="OrthoDB" id="2111535at2"/>
<dbReference type="STRING" id="56779.SAMN05421834_107142"/>
<dbReference type="InterPro" id="IPR027304">
    <property type="entry name" value="Trigger_fact/SurA_dom_sf"/>
</dbReference>
<feature type="repeat" description="TPR" evidence="6">
    <location>
        <begin position="292"/>
        <end position="325"/>
    </location>
</feature>
<keyword evidence="10" id="KW-1185">Reference proteome</keyword>
<feature type="compositionally biased region" description="Polar residues" evidence="7">
    <location>
        <begin position="389"/>
        <end position="407"/>
    </location>
</feature>
<reference evidence="10" key="1">
    <citation type="submission" date="2017-01" db="EMBL/GenBank/DDBJ databases">
        <authorList>
            <person name="Varghese N."/>
            <person name="Submissions S."/>
        </authorList>
    </citation>
    <scope>NUCLEOTIDE SEQUENCE [LARGE SCALE GENOMIC DNA]</scope>
    <source>
        <strain evidence="10">ATCC 700103</strain>
    </source>
</reference>
<dbReference type="EMBL" id="FTNC01000007">
    <property type="protein sequence ID" value="SIQ74211.1"/>
    <property type="molecule type" value="Genomic_DNA"/>
</dbReference>
<feature type="compositionally biased region" description="Basic and acidic residues" evidence="7">
    <location>
        <begin position="205"/>
        <end position="230"/>
    </location>
</feature>
<accession>A0A1N6V8K4</accession>
<dbReference type="RefSeq" id="WP_076544605.1">
    <property type="nucleotide sequence ID" value="NZ_FTNC01000007.1"/>
</dbReference>
<dbReference type="SUPFAM" id="SSF48452">
    <property type="entry name" value="TPR-like"/>
    <property type="match status" value="1"/>
</dbReference>
<proteinExistence type="predicted"/>
<dbReference type="AlphaFoldDB" id="A0A1N6V8K4"/>
<dbReference type="PANTHER" id="PTHR47245:SF1">
    <property type="entry name" value="FOLDASE PROTEIN PRSA"/>
    <property type="match status" value="1"/>
</dbReference>
<evidence type="ECO:0000256" key="6">
    <source>
        <dbReference type="PROSITE-ProRule" id="PRU00339"/>
    </source>
</evidence>
<evidence type="ECO:0000256" key="4">
    <source>
        <dbReference type="ARBA" id="ARBA00023110"/>
    </source>
</evidence>
<dbReference type="SMART" id="SM00028">
    <property type="entry name" value="TPR"/>
    <property type="match status" value="1"/>
</dbReference>
<keyword evidence="8" id="KW-0812">Transmembrane</keyword>
<evidence type="ECO:0000256" key="5">
    <source>
        <dbReference type="ARBA" id="ARBA00023235"/>
    </source>
</evidence>
<dbReference type="Gene3D" id="1.10.4030.10">
    <property type="entry name" value="Porin chaperone SurA, peptide-binding domain"/>
    <property type="match status" value="1"/>
</dbReference>
<protein>
    <recommendedName>
        <fullName evidence="2">peptidylprolyl isomerase</fullName>
        <ecNumber evidence="2">5.2.1.8</ecNumber>
    </recommendedName>
</protein>
<evidence type="ECO:0000256" key="2">
    <source>
        <dbReference type="ARBA" id="ARBA00013194"/>
    </source>
</evidence>
<keyword evidence="5" id="KW-0413">Isomerase</keyword>
<feature type="transmembrane region" description="Helical" evidence="8">
    <location>
        <begin position="12"/>
        <end position="32"/>
    </location>
</feature>